<organism evidence="1 2">
    <name type="scientific">Candidatus Pelethenecus faecipullorum</name>
    <dbReference type="NCBI Taxonomy" id="2840900"/>
    <lineage>
        <taxon>Bacteria</taxon>
        <taxon>Bacillati</taxon>
        <taxon>Mycoplasmatota</taxon>
        <taxon>Mollicutes</taxon>
        <taxon>Candidatus Pelethenecus</taxon>
    </lineage>
</organism>
<proteinExistence type="predicted"/>
<name>A0A9D1GR69_9MOLU</name>
<feature type="non-terminal residue" evidence="1">
    <location>
        <position position="1"/>
    </location>
</feature>
<protein>
    <submittedName>
        <fullName evidence="1">Uncharacterized protein</fullName>
    </submittedName>
</protein>
<dbReference type="EMBL" id="DVLF01000154">
    <property type="protein sequence ID" value="HIT50349.1"/>
    <property type="molecule type" value="Genomic_DNA"/>
</dbReference>
<gene>
    <name evidence="1" type="ORF">IAD46_04920</name>
</gene>
<sequence>LTEKEYLEIYAQDDQPDLDFYKVKAEGKPIIHYSLNFQKSRRTNLAIHEHLRWNSFMISKGMVPASKKLILEEMDSDGKYTNGKNYALRRHGNITTMSGLIEFRKMTALRDIDKYKSMEKAEESKDVIKYDYQLLDDAYWLLTKNGYKIVRL</sequence>
<dbReference type="AlphaFoldDB" id="A0A9D1GR69"/>
<comment type="caution">
    <text evidence="1">The sequence shown here is derived from an EMBL/GenBank/DDBJ whole genome shotgun (WGS) entry which is preliminary data.</text>
</comment>
<accession>A0A9D1GR69</accession>
<evidence type="ECO:0000313" key="2">
    <source>
        <dbReference type="Proteomes" id="UP000886758"/>
    </source>
</evidence>
<evidence type="ECO:0000313" key="1">
    <source>
        <dbReference type="EMBL" id="HIT50349.1"/>
    </source>
</evidence>
<reference evidence="1" key="2">
    <citation type="journal article" date="2021" name="PeerJ">
        <title>Extensive microbial diversity within the chicken gut microbiome revealed by metagenomics and culture.</title>
        <authorList>
            <person name="Gilroy R."/>
            <person name="Ravi A."/>
            <person name="Getino M."/>
            <person name="Pursley I."/>
            <person name="Horton D.L."/>
            <person name="Alikhan N.F."/>
            <person name="Baker D."/>
            <person name="Gharbi K."/>
            <person name="Hall N."/>
            <person name="Watson M."/>
            <person name="Adriaenssens E.M."/>
            <person name="Foster-Nyarko E."/>
            <person name="Jarju S."/>
            <person name="Secka A."/>
            <person name="Antonio M."/>
            <person name="Oren A."/>
            <person name="Chaudhuri R.R."/>
            <person name="La Ragione R."/>
            <person name="Hildebrand F."/>
            <person name="Pallen M.J."/>
        </authorList>
    </citation>
    <scope>NUCLEOTIDE SEQUENCE</scope>
    <source>
        <strain evidence="1">ChiW17-6978</strain>
    </source>
</reference>
<dbReference type="Proteomes" id="UP000886758">
    <property type="component" value="Unassembled WGS sequence"/>
</dbReference>
<reference evidence="1" key="1">
    <citation type="submission" date="2020-10" db="EMBL/GenBank/DDBJ databases">
        <authorList>
            <person name="Gilroy R."/>
        </authorList>
    </citation>
    <scope>NUCLEOTIDE SEQUENCE</scope>
    <source>
        <strain evidence="1">ChiW17-6978</strain>
    </source>
</reference>